<dbReference type="AlphaFoldDB" id="A0A2U1T5D6"/>
<organism evidence="2 3">
    <name type="scientific">Corynebacterium yudongzhengii</name>
    <dbReference type="NCBI Taxonomy" id="2080740"/>
    <lineage>
        <taxon>Bacteria</taxon>
        <taxon>Bacillati</taxon>
        <taxon>Actinomycetota</taxon>
        <taxon>Actinomycetes</taxon>
        <taxon>Mycobacteriales</taxon>
        <taxon>Corynebacteriaceae</taxon>
        <taxon>Corynebacterium</taxon>
    </lineage>
</organism>
<dbReference type="InterPro" id="IPR050238">
    <property type="entry name" value="DNA_Rep/Repair_Clamp_Loader"/>
</dbReference>
<dbReference type="EMBL" id="QEEZ01000016">
    <property type="protein sequence ID" value="PWC01202.1"/>
    <property type="molecule type" value="Genomic_DNA"/>
</dbReference>
<sequence length="396" mass="43333">MAQRLGEQPGVRDAILAAAATARGRQGADPYAMTHSWVFTGPPGSGRSVAALAFAQALVCTDGAELGCGRCEPCRAVMNDAHTDVAHVVPEGNVISIDYVRDTIIPTAHSLPTVASWRVVIIEDADRLRDDAANTLLKTIEEPPERTVIILCAPSLAPEDFIPTLRSRCRHLYIPSPSTEQIVRLLVDEGASEHDARLAATSSLHHIGRARRLVKTPIMQNRRAQAINLAELIFSGDEAFKAVNSLINTTKKENDEIYDEIDEQELKKLEDSLGMGAKGKGAQKATRGSAGAIKELKQEQKRRRTRAQIDVLDLALMDLAGIYRDGMMISADAELELTHPDFRPLSEELARRGDMAAFVEAQDAIRQARERLLGFVSPQLALDGMLGRIRKAFHAR</sequence>
<evidence type="ECO:0000313" key="3">
    <source>
        <dbReference type="Proteomes" id="UP000244989"/>
    </source>
</evidence>
<protein>
    <submittedName>
        <fullName evidence="2">DNA polymerase III subunit delta</fullName>
    </submittedName>
</protein>
<comment type="caution">
    <text evidence="2">The sequence shown here is derived from an EMBL/GenBank/DDBJ whole genome shotgun (WGS) entry which is preliminary data.</text>
</comment>
<dbReference type="KEGG" id="cyz:C3B44_01075"/>
<dbReference type="PANTHER" id="PTHR11669">
    <property type="entry name" value="REPLICATION FACTOR C / DNA POLYMERASE III GAMMA-TAU SUBUNIT"/>
    <property type="match status" value="1"/>
</dbReference>
<evidence type="ECO:0000313" key="2">
    <source>
        <dbReference type="EMBL" id="PWC01202.1"/>
    </source>
</evidence>
<dbReference type="PANTHER" id="PTHR11669:SF8">
    <property type="entry name" value="DNA POLYMERASE III SUBUNIT DELTA"/>
    <property type="match status" value="1"/>
</dbReference>
<dbReference type="OrthoDB" id="9809531at2"/>
<name>A0A2U1T5D6_9CORY</name>
<gene>
    <name evidence="2" type="ORF">DF222_08455</name>
</gene>
<dbReference type="Gene3D" id="3.40.50.300">
    <property type="entry name" value="P-loop containing nucleotide triphosphate hydrolases"/>
    <property type="match status" value="1"/>
</dbReference>
<keyword evidence="3" id="KW-1185">Reference proteome</keyword>
<dbReference type="InterPro" id="IPR027417">
    <property type="entry name" value="P-loop_NTPase"/>
</dbReference>
<dbReference type="SUPFAM" id="SSF52540">
    <property type="entry name" value="P-loop containing nucleoside triphosphate hydrolases"/>
    <property type="match status" value="1"/>
</dbReference>
<accession>A0A2U1T5D6</accession>
<dbReference type="GO" id="GO:0006261">
    <property type="term" value="P:DNA-templated DNA replication"/>
    <property type="evidence" value="ECO:0007669"/>
    <property type="project" value="TreeGrafter"/>
</dbReference>
<feature type="region of interest" description="Disordered" evidence="1">
    <location>
        <begin position="275"/>
        <end position="299"/>
    </location>
</feature>
<dbReference type="NCBIfam" id="NF005926">
    <property type="entry name" value="PRK07940.1"/>
    <property type="match status" value="1"/>
</dbReference>
<proteinExistence type="predicted"/>
<reference evidence="3" key="1">
    <citation type="submission" date="2018-04" db="EMBL/GenBank/DDBJ databases">
        <authorList>
            <person name="Liu S."/>
            <person name="Wang Z."/>
            <person name="Li J."/>
        </authorList>
    </citation>
    <scope>NUCLEOTIDE SEQUENCE [LARGE SCALE GENOMIC DNA]</scope>
    <source>
        <strain evidence="3">2189</strain>
    </source>
</reference>
<evidence type="ECO:0000256" key="1">
    <source>
        <dbReference type="SAM" id="MobiDB-lite"/>
    </source>
</evidence>
<dbReference type="Pfam" id="PF13177">
    <property type="entry name" value="DNA_pol3_delta2"/>
    <property type="match status" value="1"/>
</dbReference>
<dbReference type="Proteomes" id="UP000244989">
    <property type="component" value="Unassembled WGS sequence"/>
</dbReference>